<keyword evidence="2" id="KW-1185">Reference proteome</keyword>
<dbReference type="Proteomes" id="UP001165044">
    <property type="component" value="Unassembled WGS sequence"/>
</dbReference>
<evidence type="ECO:0000313" key="1">
    <source>
        <dbReference type="EMBL" id="GLH67883.1"/>
    </source>
</evidence>
<proteinExistence type="predicted"/>
<accession>A0ABQ5PZS3</accession>
<comment type="caution">
    <text evidence="1">The sequence shown here is derived from an EMBL/GenBank/DDBJ whole genome shotgun (WGS) entry which is preliminary data.</text>
</comment>
<dbReference type="EMBL" id="BSDC01000003">
    <property type="protein sequence ID" value="GLH67883.1"/>
    <property type="molecule type" value="Genomic_DNA"/>
</dbReference>
<gene>
    <name evidence="1" type="ORF">GETHED_22470</name>
</gene>
<organism evidence="1 2">
    <name type="scientific">Geothrix edaphica</name>
    <dbReference type="NCBI Taxonomy" id="2927976"/>
    <lineage>
        <taxon>Bacteria</taxon>
        <taxon>Pseudomonadati</taxon>
        <taxon>Acidobacteriota</taxon>
        <taxon>Holophagae</taxon>
        <taxon>Holophagales</taxon>
        <taxon>Holophagaceae</taxon>
        <taxon>Geothrix</taxon>
    </lineage>
</organism>
<protein>
    <recommendedName>
        <fullName evidence="3">HEPN domain-containing protein</fullName>
    </recommendedName>
</protein>
<name>A0ABQ5PZS3_9BACT</name>
<evidence type="ECO:0008006" key="3">
    <source>
        <dbReference type="Google" id="ProtNLM"/>
    </source>
</evidence>
<reference evidence="1" key="1">
    <citation type="journal article" date="2023" name="Antonie Van Leeuwenhoek">
        <title>Mesoterricola silvestris gen. nov., sp. nov., Mesoterricola sediminis sp. nov., Geothrix oryzae sp. nov., Geothrix edaphica sp. nov., Geothrix rubra sp. nov., and Geothrix limicola sp. nov., six novel members of Acidobacteriota isolated from soils.</title>
        <authorList>
            <person name="Itoh H."/>
            <person name="Sugisawa Y."/>
            <person name="Mise K."/>
            <person name="Xu Z."/>
            <person name="Kuniyasu M."/>
            <person name="Ushijima N."/>
            <person name="Kawano K."/>
            <person name="Kobayashi E."/>
            <person name="Shiratori Y."/>
            <person name="Masuda Y."/>
            <person name="Senoo K."/>
        </authorList>
    </citation>
    <scope>NUCLEOTIDE SEQUENCE</scope>
    <source>
        <strain evidence="1">Red802</strain>
    </source>
</reference>
<sequence>MSNHMVQFSSVTSRSLQGLTLRSTRTPPALPSALSLRPASSAPLGASVQAGPVSFIVRCTRSQMTEYSLEFSEKLAETAQSLVTSGLKNFATRQTVLYLSLLSAEISLKALLEKAGKPIGQIRARSHNLSQLLMDLSACEIYKEIAPGVPHWISASEVRGVTVDPAFGNGTIGTLIEGEKYGASKYPNRIRYGNKLKHFPPEAMSEMALKLITWAKLHFDTIRLV</sequence>
<evidence type="ECO:0000313" key="2">
    <source>
        <dbReference type="Proteomes" id="UP001165044"/>
    </source>
</evidence>